<dbReference type="Proteomes" id="UP001442468">
    <property type="component" value="Unassembled WGS sequence"/>
</dbReference>
<protein>
    <submittedName>
        <fullName evidence="5">Restriction endonuclease subunit S</fullName>
        <ecNumber evidence="5">3.1.21.-</ecNumber>
    </submittedName>
</protein>
<keyword evidence="5" id="KW-0255">Endonuclease</keyword>
<keyword evidence="5" id="KW-0378">Hydrolase</keyword>
<dbReference type="InterPro" id="IPR052021">
    <property type="entry name" value="Type-I_RS_S_subunit"/>
</dbReference>
<dbReference type="SUPFAM" id="SSF116734">
    <property type="entry name" value="DNA methylase specificity domain"/>
    <property type="match status" value="2"/>
</dbReference>
<proteinExistence type="inferred from homology"/>
<comment type="similarity">
    <text evidence="1">Belongs to the type-I restriction system S methylase family.</text>
</comment>
<dbReference type="GO" id="GO:0004519">
    <property type="term" value="F:endonuclease activity"/>
    <property type="evidence" value="ECO:0007669"/>
    <property type="project" value="UniProtKB-KW"/>
</dbReference>
<accession>A0ABV1NGP6</accession>
<organism evidence="5 6">
    <name type="scientific">Halomonas aquatica</name>
    <dbReference type="NCBI Taxonomy" id="3151123"/>
    <lineage>
        <taxon>Bacteria</taxon>
        <taxon>Pseudomonadati</taxon>
        <taxon>Pseudomonadota</taxon>
        <taxon>Gammaproteobacteria</taxon>
        <taxon>Oceanospirillales</taxon>
        <taxon>Halomonadaceae</taxon>
        <taxon>Halomonas</taxon>
    </lineage>
</organism>
<sequence length="416" mass="47271">MREQWKRKKVADLVEPLTTIDPRKEPGKNFTYIDVSSVSRSACKIDATTLVKGSDAPSRARRLVKAGDVIFATIRPTLQRIAEIPNSLDGAVCSTGYFVLRPKPEILSKFLFYSLFAPEFFYAMAALQRGAAYPAVSDGDVKGQELFIPPLPEQKRIVTILDDAFEEIDTVVANTENNLANARELFDSYLNSVFSQRGEGWVEMRLEEIVSSTQIGLVRNRKEQGENLEHGYVKMDNITPYNRFDGKNIVRVEADKPEVEKYRLKKDDLLFNTRNSYELVGKSCLYDIDKEEPVLFNNNIMRIRFVGEIYPNFAAYLFYSPKVKKQLESMKSGTTNVSAIYYKSLKDIRLAFPSLDTQKTICRRLDEMSARTQKLEAIYQQKLTALAELKQSLLHKAFSGELTVERAESAVEEATA</sequence>
<dbReference type="EC" id="3.1.21.-" evidence="5"/>
<keyword evidence="3" id="KW-0238">DNA-binding</keyword>
<evidence type="ECO:0000256" key="3">
    <source>
        <dbReference type="ARBA" id="ARBA00023125"/>
    </source>
</evidence>
<feature type="domain" description="Type I restriction modification DNA specificity" evidence="4">
    <location>
        <begin position="199"/>
        <end position="378"/>
    </location>
</feature>
<dbReference type="InterPro" id="IPR044946">
    <property type="entry name" value="Restrct_endonuc_typeI_TRD_sf"/>
</dbReference>
<dbReference type="RefSeq" id="WP_349762492.1">
    <property type="nucleotide sequence ID" value="NZ_JBEGCJ010000005.1"/>
</dbReference>
<dbReference type="Pfam" id="PF01420">
    <property type="entry name" value="Methylase_S"/>
    <property type="match status" value="2"/>
</dbReference>
<evidence type="ECO:0000256" key="1">
    <source>
        <dbReference type="ARBA" id="ARBA00010923"/>
    </source>
</evidence>
<dbReference type="GO" id="GO:0016787">
    <property type="term" value="F:hydrolase activity"/>
    <property type="evidence" value="ECO:0007669"/>
    <property type="project" value="UniProtKB-KW"/>
</dbReference>
<evidence type="ECO:0000313" key="6">
    <source>
        <dbReference type="Proteomes" id="UP001442468"/>
    </source>
</evidence>
<feature type="domain" description="Type I restriction modification DNA specificity" evidence="4">
    <location>
        <begin position="28"/>
        <end position="168"/>
    </location>
</feature>
<keyword evidence="6" id="KW-1185">Reference proteome</keyword>
<evidence type="ECO:0000259" key="4">
    <source>
        <dbReference type="Pfam" id="PF01420"/>
    </source>
</evidence>
<reference evidence="5 6" key="1">
    <citation type="submission" date="2024-05" db="EMBL/GenBank/DDBJ databases">
        <title>Halomonas sp. SSM6 16S ribosomal RNA gene Genome sequencing and assembly.</title>
        <authorList>
            <person name="Yook S."/>
        </authorList>
    </citation>
    <scope>NUCLEOTIDE SEQUENCE [LARGE SCALE GENOMIC DNA]</scope>
    <source>
        <strain evidence="5 6">SSM6</strain>
    </source>
</reference>
<dbReference type="EMBL" id="JBEGCJ010000005">
    <property type="protein sequence ID" value="MEQ6918218.1"/>
    <property type="molecule type" value="Genomic_DNA"/>
</dbReference>
<comment type="caution">
    <text evidence="5">The sequence shown here is derived from an EMBL/GenBank/DDBJ whole genome shotgun (WGS) entry which is preliminary data.</text>
</comment>
<keyword evidence="5" id="KW-0540">Nuclease</keyword>
<evidence type="ECO:0000313" key="5">
    <source>
        <dbReference type="EMBL" id="MEQ6918218.1"/>
    </source>
</evidence>
<evidence type="ECO:0000256" key="2">
    <source>
        <dbReference type="ARBA" id="ARBA00022747"/>
    </source>
</evidence>
<dbReference type="InterPro" id="IPR000055">
    <property type="entry name" value="Restrct_endonuc_typeI_TRD"/>
</dbReference>
<keyword evidence="2" id="KW-0680">Restriction system</keyword>
<dbReference type="Gene3D" id="3.90.220.20">
    <property type="entry name" value="DNA methylase specificity domains"/>
    <property type="match status" value="2"/>
</dbReference>
<name>A0ABV1NGP6_9GAMM</name>
<dbReference type="PANTHER" id="PTHR30408">
    <property type="entry name" value="TYPE-1 RESTRICTION ENZYME ECOKI SPECIFICITY PROTEIN"/>
    <property type="match status" value="1"/>
</dbReference>
<gene>
    <name evidence="5" type="ORF">ABE960_11865</name>
</gene>
<dbReference type="PANTHER" id="PTHR30408:SF12">
    <property type="entry name" value="TYPE I RESTRICTION ENZYME MJAVIII SPECIFICITY SUBUNIT"/>
    <property type="match status" value="1"/>
</dbReference>